<organism evidence="7 8">
    <name type="scientific">Deinococcus oregonensis</name>
    <dbReference type="NCBI Taxonomy" id="1805970"/>
    <lineage>
        <taxon>Bacteria</taxon>
        <taxon>Thermotogati</taxon>
        <taxon>Deinococcota</taxon>
        <taxon>Deinococci</taxon>
        <taxon>Deinococcales</taxon>
        <taxon>Deinococcaceae</taxon>
        <taxon>Deinococcus</taxon>
    </lineage>
</organism>
<comment type="subcellular location">
    <subcellularLocation>
        <location evidence="1">Membrane</location>
        <topology evidence="1">Multi-pass membrane protein</topology>
    </subcellularLocation>
</comment>
<accession>A0ABV6AWU3</accession>
<feature type="transmembrane region" description="Helical" evidence="5">
    <location>
        <begin position="98"/>
        <end position="117"/>
    </location>
</feature>
<evidence type="ECO:0000256" key="1">
    <source>
        <dbReference type="ARBA" id="ARBA00004141"/>
    </source>
</evidence>
<gene>
    <name evidence="7" type="ORF">ACFFLM_01365</name>
</gene>
<dbReference type="InterPro" id="IPR051533">
    <property type="entry name" value="WaaL-like"/>
</dbReference>
<dbReference type="RefSeq" id="WP_380004756.1">
    <property type="nucleotide sequence ID" value="NZ_JBHLYR010000008.1"/>
</dbReference>
<keyword evidence="2 5" id="KW-0812">Transmembrane</keyword>
<dbReference type="InterPro" id="IPR007016">
    <property type="entry name" value="O-antigen_ligase-rel_domated"/>
</dbReference>
<evidence type="ECO:0000256" key="4">
    <source>
        <dbReference type="ARBA" id="ARBA00023136"/>
    </source>
</evidence>
<comment type="caution">
    <text evidence="7">The sequence shown here is derived from an EMBL/GenBank/DDBJ whole genome shotgun (WGS) entry which is preliminary data.</text>
</comment>
<reference evidence="7 8" key="1">
    <citation type="submission" date="2024-09" db="EMBL/GenBank/DDBJ databases">
        <authorList>
            <person name="Sun Q."/>
            <person name="Mori K."/>
        </authorList>
    </citation>
    <scope>NUCLEOTIDE SEQUENCE [LARGE SCALE GENOMIC DNA]</scope>
    <source>
        <strain evidence="7 8">JCM 13503</strain>
    </source>
</reference>
<dbReference type="PANTHER" id="PTHR37422:SF13">
    <property type="entry name" value="LIPOPOLYSACCHARIDE BIOSYNTHESIS PROTEIN PA4999-RELATED"/>
    <property type="match status" value="1"/>
</dbReference>
<feature type="transmembrane region" description="Helical" evidence="5">
    <location>
        <begin position="60"/>
        <end position="78"/>
    </location>
</feature>
<name>A0ABV6AWU3_9DEIO</name>
<feature type="transmembrane region" description="Helical" evidence="5">
    <location>
        <begin position="129"/>
        <end position="151"/>
    </location>
</feature>
<feature type="domain" description="O-antigen ligase-related" evidence="6">
    <location>
        <begin position="216"/>
        <end position="333"/>
    </location>
</feature>
<feature type="transmembrane region" description="Helical" evidence="5">
    <location>
        <begin position="36"/>
        <end position="53"/>
    </location>
</feature>
<feature type="transmembrane region" description="Helical" evidence="5">
    <location>
        <begin position="250"/>
        <end position="271"/>
    </location>
</feature>
<dbReference type="GO" id="GO:0016874">
    <property type="term" value="F:ligase activity"/>
    <property type="evidence" value="ECO:0007669"/>
    <property type="project" value="UniProtKB-KW"/>
</dbReference>
<evidence type="ECO:0000256" key="3">
    <source>
        <dbReference type="ARBA" id="ARBA00022989"/>
    </source>
</evidence>
<dbReference type="PANTHER" id="PTHR37422">
    <property type="entry name" value="TEICHURONIC ACID BIOSYNTHESIS PROTEIN TUAE"/>
    <property type="match status" value="1"/>
</dbReference>
<proteinExistence type="predicted"/>
<feature type="transmembrane region" description="Helical" evidence="5">
    <location>
        <begin position="392"/>
        <end position="412"/>
    </location>
</feature>
<dbReference type="Pfam" id="PF04932">
    <property type="entry name" value="Wzy_C"/>
    <property type="match status" value="1"/>
</dbReference>
<protein>
    <submittedName>
        <fullName evidence="7">O-antigen ligase family protein</fullName>
    </submittedName>
</protein>
<feature type="transmembrane region" description="Helical" evidence="5">
    <location>
        <begin position="183"/>
        <end position="200"/>
    </location>
</feature>
<evidence type="ECO:0000313" key="8">
    <source>
        <dbReference type="Proteomes" id="UP001589733"/>
    </source>
</evidence>
<sequence>MTETNSKTTWILAPLALFMFFVPNFSGDQIFQLDKIYLLTTFLVLFGGVIFLTRQNYRNALTKPVFFLLLGYMIWTYFTNTLLSSHPEYTLIGWPKWYGGYFFHALLTILFLMSGLLSRIRPKIPTFTYIDVLFFFSILLCLLCILEMLGFNPILGSKWLALLGAKVSDTSSMSYPTVTLGNSGWVAGMWLLLAPLPFLLKQNRPTQVILWHTVNALGIASTHSKAVLGIYVVMHIGAVIWSLRKKTRNVLFTSLLSICIACLGLSALRAANTLLYRAGAPVRDANKIIFNAANYEGSLTDRLIIYKSTLKLIQERPLQGWGYETLHYNFYRPLSESDTTAFISRVLPPKKDEIVHLKGNFIYTTPKDQPSTITQAQIYFMVKPHNALLEEWYSNGLIGLGLILSALVLCVRQILRNGGFEEKILLLSCVLYGAYLMLWFTTIGVTPLAVVLLAFALRGSQPSPTTVKV</sequence>
<evidence type="ECO:0000256" key="5">
    <source>
        <dbReference type="SAM" id="Phobius"/>
    </source>
</evidence>
<dbReference type="EMBL" id="JBHLYR010000008">
    <property type="protein sequence ID" value="MFB9990638.1"/>
    <property type="molecule type" value="Genomic_DNA"/>
</dbReference>
<keyword evidence="3 5" id="KW-1133">Transmembrane helix</keyword>
<evidence type="ECO:0000259" key="6">
    <source>
        <dbReference type="Pfam" id="PF04932"/>
    </source>
</evidence>
<keyword evidence="8" id="KW-1185">Reference proteome</keyword>
<evidence type="ECO:0000313" key="7">
    <source>
        <dbReference type="EMBL" id="MFB9990638.1"/>
    </source>
</evidence>
<dbReference type="Proteomes" id="UP001589733">
    <property type="component" value="Unassembled WGS sequence"/>
</dbReference>
<feature type="transmembrane region" description="Helical" evidence="5">
    <location>
        <begin position="424"/>
        <end position="457"/>
    </location>
</feature>
<keyword evidence="7" id="KW-0436">Ligase</keyword>
<keyword evidence="4 5" id="KW-0472">Membrane</keyword>
<evidence type="ECO:0000256" key="2">
    <source>
        <dbReference type="ARBA" id="ARBA00022692"/>
    </source>
</evidence>